<keyword evidence="4" id="KW-1185">Reference proteome</keyword>
<dbReference type="PANTHER" id="PTHR43540:SF14">
    <property type="entry name" value="ISOCHORISMATASE"/>
    <property type="match status" value="1"/>
</dbReference>
<evidence type="ECO:0000313" key="3">
    <source>
        <dbReference type="EMBL" id="KVV53222.1"/>
    </source>
</evidence>
<dbReference type="InterPro" id="IPR000868">
    <property type="entry name" value="Isochorismatase-like_dom"/>
</dbReference>
<dbReference type="RefSeq" id="WP_060103732.1">
    <property type="nucleotide sequence ID" value="NZ_LPEQ01000037.1"/>
</dbReference>
<organism evidence="3 4">
    <name type="scientific">Burkholderia territorii</name>
    <dbReference type="NCBI Taxonomy" id="1503055"/>
    <lineage>
        <taxon>Bacteria</taxon>
        <taxon>Pseudomonadati</taxon>
        <taxon>Pseudomonadota</taxon>
        <taxon>Betaproteobacteria</taxon>
        <taxon>Burkholderiales</taxon>
        <taxon>Burkholderiaceae</taxon>
        <taxon>Burkholderia</taxon>
        <taxon>Burkholderia cepacia complex</taxon>
    </lineage>
</organism>
<accession>A0A106E5J3</accession>
<proteinExistence type="predicted"/>
<evidence type="ECO:0000259" key="2">
    <source>
        <dbReference type="Pfam" id="PF00857"/>
    </source>
</evidence>
<dbReference type="Proteomes" id="UP000062317">
    <property type="component" value="Unassembled WGS sequence"/>
</dbReference>
<protein>
    <submittedName>
        <fullName evidence="3">Hydrolase</fullName>
    </submittedName>
</protein>
<dbReference type="AlphaFoldDB" id="A0A106E5J3"/>
<feature type="domain" description="Isochorismatase-like" evidence="2">
    <location>
        <begin position="4"/>
        <end position="145"/>
    </location>
</feature>
<gene>
    <name evidence="3" type="ORF">WT27_27560</name>
</gene>
<dbReference type="InterPro" id="IPR050272">
    <property type="entry name" value="Isochorismatase-like_hydrls"/>
</dbReference>
<reference evidence="3 4" key="1">
    <citation type="submission" date="2015-11" db="EMBL/GenBank/DDBJ databases">
        <title>Expanding the genomic diversity of Burkholderia species for the development of highly accurate diagnostics.</title>
        <authorList>
            <person name="Sahl J."/>
            <person name="Keim P."/>
            <person name="Wagner D."/>
        </authorList>
    </citation>
    <scope>NUCLEOTIDE SEQUENCE [LARGE SCALE GENOMIC DNA]</scope>
    <source>
        <strain evidence="3 4">MSMB1301WGS</strain>
    </source>
</reference>
<name>A0A106E5J3_9BURK</name>
<dbReference type="CDD" id="cd01014">
    <property type="entry name" value="nicotinamidase_related"/>
    <property type="match status" value="1"/>
</dbReference>
<dbReference type="InterPro" id="IPR036380">
    <property type="entry name" value="Isochorismatase-like_sf"/>
</dbReference>
<dbReference type="GO" id="GO:0016787">
    <property type="term" value="F:hydrolase activity"/>
    <property type="evidence" value="ECO:0007669"/>
    <property type="project" value="UniProtKB-KW"/>
</dbReference>
<dbReference type="EMBL" id="LPEQ01000037">
    <property type="protein sequence ID" value="KVV53222.1"/>
    <property type="molecule type" value="Genomic_DNA"/>
</dbReference>
<comment type="caution">
    <text evidence="3">The sequence shown here is derived from an EMBL/GenBank/DDBJ whole genome shotgun (WGS) entry which is preliminary data.</text>
</comment>
<dbReference type="PANTHER" id="PTHR43540">
    <property type="entry name" value="PEROXYUREIDOACRYLATE/UREIDOACRYLATE AMIDOHYDROLASE-RELATED"/>
    <property type="match status" value="1"/>
</dbReference>
<keyword evidence="1 3" id="KW-0378">Hydrolase</keyword>
<sequence>MTDTAVIVIDMQRGLVQRARPAYRLDDVLSGINRLTAAARAAHAPVCFVQHDGDADDDIVPGTPGWELHEELIVDRADWRIRKQASDAFHDTPLAAQLDGNGIRSVLICGYATEFCVDSAARRAALLGYRTTVVSDLHTTNERSHLSAAQIVAHHHFVWENNTLSGNSVTPRPLADVLATEFA</sequence>
<dbReference type="SUPFAM" id="SSF52499">
    <property type="entry name" value="Isochorismatase-like hydrolases"/>
    <property type="match status" value="1"/>
</dbReference>
<evidence type="ECO:0000256" key="1">
    <source>
        <dbReference type="ARBA" id="ARBA00022801"/>
    </source>
</evidence>
<dbReference type="Gene3D" id="3.40.50.850">
    <property type="entry name" value="Isochorismatase-like"/>
    <property type="match status" value="1"/>
</dbReference>
<dbReference type="Pfam" id="PF00857">
    <property type="entry name" value="Isochorismatase"/>
    <property type="match status" value="1"/>
</dbReference>
<evidence type="ECO:0000313" key="4">
    <source>
        <dbReference type="Proteomes" id="UP000062317"/>
    </source>
</evidence>